<sequence length="125" mass="13186">MLLPPASAEGAVYFDADLLTCLFDGPGPLVDVCSSAFLDVSANAHADLLATQGIGSLGDFYAWPIRLLLVPERQAESVDLLQVPAKMPQNFPQFGVIAQEELGAREVDAERAVSPSDASDALIGE</sequence>
<dbReference type="Proteomes" id="UP000596130">
    <property type="component" value="Chromosome"/>
</dbReference>
<accession>A0A7T4TYU9</accession>
<dbReference type="EMBL" id="CP065959">
    <property type="protein sequence ID" value="QQC90540.1"/>
    <property type="molecule type" value="Genomic_DNA"/>
</dbReference>
<gene>
    <name evidence="1" type="ORF">I8755_20620</name>
</gene>
<evidence type="ECO:0000313" key="2">
    <source>
        <dbReference type="Proteomes" id="UP000596130"/>
    </source>
</evidence>
<proteinExistence type="predicted"/>
<name>A0A7T4TYU9_9ACTN</name>
<protein>
    <submittedName>
        <fullName evidence="1">Uncharacterized protein</fullName>
    </submittedName>
</protein>
<dbReference type="AlphaFoldDB" id="A0A7T4TYU9"/>
<organism evidence="1 2">
    <name type="scientific">Streptomyces alfalfae</name>
    <dbReference type="NCBI Taxonomy" id="1642299"/>
    <lineage>
        <taxon>Bacteria</taxon>
        <taxon>Bacillati</taxon>
        <taxon>Actinomycetota</taxon>
        <taxon>Actinomycetes</taxon>
        <taxon>Kitasatosporales</taxon>
        <taxon>Streptomycetaceae</taxon>
        <taxon>Streptomyces</taxon>
    </lineage>
</organism>
<evidence type="ECO:0000313" key="1">
    <source>
        <dbReference type="EMBL" id="QQC90540.1"/>
    </source>
</evidence>
<dbReference type="RefSeq" id="WP_198503282.1">
    <property type="nucleotide sequence ID" value="NZ_CP065959.1"/>
</dbReference>
<reference evidence="1 2" key="1">
    <citation type="submission" date="2020-12" db="EMBL/GenBank/DDBJ databases">
        <title>Identification and biosynthesis of polyene macrolides produced by Streptomyces alfalfae Men-myco-93-63.</title>
        <authorList>
            <person name="Liu D."/>
            <person name="Li Y."/>
            <person name="Liu L."/>
            <person name="Han X."/>
            <person name="Shen F."/>
        </authorList>
    </citation>
    <scope>NUCLEOTIDE SEQUENCE [LARGE SCALE GENOMIC DNA]</scope>
    <source>
        <strain evidence="1 2">Men-myco-93-63</strain>
    </source>
</reference>